<organism evidence="1 2">
    <name type="scientific">Lacinutrix iliipiscaria</name>
    <dbReference type="NCBI Taxonomy" id="1230532"/>
    <lineage>
        <taxon>Bacteria</taxon>
        <taxon>Pseudomonadati</taxon>
        <taxon>Bacteroidota</taxon>
        <taxon>Flavobacteriia</taxon>
        <taxon>Flavobacteriales</taxon>
        <taxon>Flavobacteriaceae</taxon>
        <taxon>Lacinutrix</taxon>
    </lineage>
</organism>
<evidence type="ECO:0000313" key="1">
    <source>
        <dbReference type="EMBL" id="MFD2823876.1"/>
    </source>
</evidence>
<proteinExistence type="predicted"/>
<dbReference type="Proteomes" id="UP001597533">
    <property type="component" value="Unassembled WGS sequence"/>
</dbReference>
<accession>A0ABW5WNM8</accession>
<name>A0ABW5WNM8_9FLAO</name>
<gene>
    <name evidence="1" type="ORF">ACFS5M_09360</name>
</gene>
<evidence type="ECO:0000313" key="2">
    <source>
        <dbReference type="Proteomes" id="UP001597533"/>
    </source>
</evidence>
<comment type="caution">
    <text evidence="1">The sequence shown here is derived from an EMBL/GenBank/DDBJ whole genome shotgun (WGS) entry which is preliminary data.</text>
</comment>
<dbReference type="EMBL" id="JBHUOV010000002">
    <property type="protein sequence ID" value="MFD2823876.1"/>
    <property type="molecule type" value="Genomic_DNA"/>
</dbReference>
<dbReference type="InterPro" id="IPR032710">
    <property type="entry name" value="NTF2-like_dom_sf"/>
</dbReference>
<dbReference type="RefSeq" id="WP_183488156.1">
    <property type="nucleotide sequence ID" value="NZ_JBHUOV010000002.1"/>
</dbReference>
<keyword evidence="2" id="KW-1185">Reference proteome</keyword>
<reference evidence="2" key="1">
    <citation type="journal article" date="2019" name="Int. J. Syst. Evol. Microbiol.">
        <title>The Global Catalogue of Microorganisms (GCM) 10K type strain sequencing project: providing services to taxonomists for standard genome sequencing and annotation.</title>
        <authorList>
            <consortium name="The Broad Institute Genomics Platform"/>
            <consortium name="The Broad Institute Genome Sequencing Center for Infectious Disease"/>
            <person name="Wu L."/>
            <person name="Ma J."/>
        </authorList>
    </citation>
    <scope>NUCLEOTIDE SEQUENCE [LARGE SCALE GENOMIC DNA]</scope>
    <source>
        <strain evidence="2">KCTC 32141</strain>
    </source>
</reference>
<dbReference type="SUPFAM" id="SSF54427">
    <property type="entry name" value="NTF2-like"/>
    <property type="match status" value="1"/>
</dbReference>
<sequence>MKKIILVIGFLFMSLNFSFSQEYKHLKEINTQVWDTFTKAFETFDYTLFSSIHSPNLIRISGDGQTIKLFSEYIEGYNNRWSNKNGKQTISFRFFERIANDEYASERGIYKLIVNHGTVDEKSYYGKFHVLIKREDNLWKLIMDYDSSEFNTINEASYNNAYAIDDFEKY</sequence>
<dbReference type="Gene3D" id="3.10.450.50">
    <property type="match status" value="1"/>
</dbReference>
<protein>
    <submittedName>
        <fullName evidence="1">Nuclear transport factor 2 family protein</fullName>
    </submittedName>
</protein>